<evidence type="ECO:0000313" key="5">
    <source>
        <dbReference type="Proteomes" id="UP000503840"/>
    </source>
</evidence>
<reference evidence="4 5" key="1">
    <citation type="submission" date="2020-05" db="EMBL/GenBank/DDBJ databases">
        <title>Draft genome sequence of Desulfovibrio sp. strain HN2T.</title>
        <authorList>
            <person name="Ueno A."/>
            <person name="Tamazawa S."/>
            <person name="Tamamura S."/>
            <person name="Murakami T."/>
            <person name="Kiyama T."/>
            <person name="Inomata H."/>
            <person name="Amano Y."/>
            <person name="Miyakawa K."/>
            <person name="Tamaki H."/>
            <person name="Naganuma T."/>
            <person name="Kaneko K."/>
        </authorList>
    </citation>
    <scope>NUCLEOTIDE SEQUENCE [LARGE SCALE GENOMIC DNA]</scope>
    <source>
        <strain evidence="4 5">HN2</strain>
    </source>
</reference>
<feature type="region of interest" description="Disordered" evidence="1">
    <location>
        <begin position="683"/>
        <end position="706"/>
    </location>
</feature>
<dbReference type="InterPro" id="IPR001296">
    <property type="entry name" value="Glyco_trans_1"/>
</dbReference>
<dbReference type="Pfam" id="PF00534">
    <property type="entry name" value="Glycos_transf_1"/>
    <property type="match status" value="1"/>
</dbReference>
<dbReference type="Proteomes" id="UP000503840">
    <property type="component" value="Unassembled WGS sequence"/>
</dbReference>
<name>A0A7J0BNH9_9BACT</name>
<dbReference type="Gene3D" id="3.20.20.140">
    <property type="entry name" value="Metal-dependent hydrolases"/>
    <property type="match status" value="1"/>
</dbReference>
<evidence type="ECO:0000259" key="2">
    <source>
        <dbReference type="Pfam" id="PF00534"/>
    </source>
</evidence>
<feature type="domain" description="Glycosyl transferase family 1" evidence="2">
    <location>
        <begin position="747"/>
        <end position="898"/>
    </location>
</feature>
<dbReference type="GO" id="GO:0016757">
    <property type="term" value="F:glycosyltransferase activity"/>
    <property type="evidence" value="ECO:0007669"/>
    <property type="project" value="InterPro"/>
</dbReference>
<evidence type="ECO:0008006" key="6">
    <source>
        <dbReference type="Google" id="ProtNLM"/>
    </source>
</evidence>
<dbReference type="InterPro" id="IPR016195">
    <property type="entry name" value="Pol/histidinol_Pase-like"/>
</dbReference>
<gene>
    <name evidence="4" type="ORF">DSM101010T_29490</name>
</gene>
<evidence type="ECO:0000313" key="4">
    <source>
        <dbReference type="EMBL" id="GFM34584.1"/>
    </source>
</evidence>
<comment type="caution">
    <text evidence="4">The sequence shown here is derived from an EMBL/GenBank/DDBJ whole genome shotgun (WGS) entry which is preliminary data.</text>
</comment>
<dbReference type="InterPro" id="IPR028098">
    <property type="entry name" value="Glyco_trans_4-like_N"/>
</dbReference>
<dbReference type="CDD" id="cd07432">
    <property type="entry name" value="PHP_HisPPase"/>
    <property type="match status" value="1"/>
</dbReference>
<dbReference type="SUPFAM" id="SSF53756">
    <property type="entry name" value="UDP-Glycosyltransferase/glycogen phosphorylase"/>
    <property type="match status" value="1"/>
</dbReference>
<proteinExistence type="predicted"/>
<feature type="compositionally biased region" description="Polar residues" evidence="1">
    <location>
        <begin position="686"/>
        <end position="706"/>
    </location>
</feature>
<organism evidence="4 5">
    <name type="scientific">Desulfovibrio subterraneus</name>
    <dbReference type="NCBI Taxonomy" id="2718620"/>
    <lineage>
        <taxon>Bacteria</taxon>
        <taxon>Pseudomonadati</taxon>
        <taxon>Thermodesulfobacteriota</taxon>
        <taxon>Desulfovibrionia</taxon>
        <taxon>Desulfovibrionales</taxon>
        <taxon>Desulfovibrionaceae</taxon>
        <taxon>Desulfovibrio</taxon>
    </lineage>
</organism>
<protein>
    <recommendedName>
        <fullName evidence="6">Glycosyltransferase</fullName>
    </recommendedName>
</protein>
<sequence length="923" mass="102877">MNGTDTSKGDREQEAEILRADLHVHSRFSTRPSEWILQKIGCAESYTDPVALYHTARRQGMDLVTITDHNTIEGALQIAHLPGTFISEEVTAYFPEDRCKLHVLCYDITEAQHEEVQRLRTNVYELVDYFLQQNIPHAMAHAMYSLNGKLSQQHLERLILLFRTFELNGARNEVLNNTLCEILFSLDEVRVEHMVNDHNIMPRMHEPWRKCLIGGSDDHSSLNIARTHTLVRDMATGTAGRERIRDFLRGIADGRSEAIGKAAQPETMAHNLYSIAYQFYKNKFALNRHVNRDLLLRFADRALTSSPEPEGGLLTRLHSLIGFKRAKHMFAKPPRSVQGLLQKEAEEIIWNDGELRNLINTMENSGLASEQAWFRFVNHASETVMRNLADSLMGHALGANLFSVFNTIGSAGSLYAMLAPYFVAYTLFTKDRTFCAESRDHFIERSHERQRLHIGHFTDTYHDVNGVARTLQMQLDIAHKVGKRLKVITCGPSSVTDNRPGVVNFEPIGTFTMPEYSELALYYPPVLRMLQYAYDQNFTHIHSATPGPIGLVALAVSRILQIPIHGTYHTAFPQYVSMLTDDAALEEAMWRYMIWYYNQMDRVYVPSHATGEELIAKGLPREKVVFYQRGIDTEQFHPRYRNGFFKRYAAQTGDAGGAGATADAAGAASSGRPDDRVADRAKSATGHVSSDVTYETQESGSTVSATSGISGDAAVNSAHEGSAGAAAGISAGATAGKAAGEGQSIRNDLKFVYVGRISREKNIHVLTEAFRLMAHRQQGIRLVVVGDGPYREEMELDLKNLPVTFTGYLTGEDLAAAYASSDVFVFPSGTDTFGNVVLEAQASGLPVIVTDMGGPKENLIPGKTGFIVPEGDPVALADAMLQFADAPEMLDEMRKAARVYTESRSFEACFMHQWEMYREKRVA</sequence>
<dbReference type="Pfam" id="PF13439">
    <property type="entry name" value="Glyco_transf_4"/>
    <property type="match status" value="1"/>
</dbReference>
<dbReference type="PANTHER" id="PTHR45947:SF3">
    <property type="entry name" value="SULFOQUINOVOSYL TRANSFERASE SQD2"/>
    <property type="match status" value="1"/>
</dbReference>
<dbReference type="CDD" id="cd03814">
    <property type="entry name" value="GT4-like"/>
    <property type="match status" value="1"/>
</dbReference>
<keyword evidence="5" id="KW-1185">Reference proteome</keyword>
<dbReference type="AlphaFoldDB" id="A0A7J0BNH9"/>
<dbReference type="InterPro" id="IPR050194">
    <property type="entry name" value="Glycosyltransferase_grp1"/>
</dbReference>
<evidence type="ECO:0000256" key="1">
    <source>
        <dbReference type="SAM" id="MobiDB-lite"/>
    </source>
</evidence>
<accession>A0A7J0BNH9</accession>
<dbReference type="SUPFAM" id="SSF89550">
    <property type="entry name" value="PHP domain-like"/>
    <property type="match status" value="1"/>
</dbReference>
<dbReference type="PANTHER" id="PTHR45947">
    <property type="entry name" value="SULFOQUINOVOSYL TRANSFERASE SQD2"/>
    <property type="match status" value="1"/>
</dbReference>
<dbReference type="EMBL" id="BLVO01000016">
    <property type="protein sequence ID" value="GFM34584.1"/>
    <property type="molecule type" value="Genomic_DNA"/>
</dbReference>
<evidence type="ECO:0000259" key="3">
    <source>
        <dbReference type="Pfam" id="PF13439"/>
    </source>
</evidence>
<dbReference type="Gene3D" id="3.40.50.2000">
    <property type="entry name" value="Glycogen Phosphorylase B"/>
    <property type="match status" value="2"/>
</dbReference>
<feature type="domain" description="Glycosyltransferase subfamily 4-like N-terminal" evidence="3">
    <location>
        <begin position="464"/>
        <end position="635"/>
    </location>
</feature>